<evidence type="ECO:0000256" key="1">
    <source>
        <dbReference type="SAM" id="MobiDB-lite"/>
    </source>
</evidence>
<dbReference type="Proteomes" id="UP000887013">
    <property type="component" value="Unassembled WGS sequence"/>
</dbReference>
<proteinExistence type="predicted"/>
<evidence type="ECO:0000313" key="2">
    <source>
        <dbReference type="EMBL" id="GFS76596.1"/>
    </source>
</evidence>
<sequence length="121" mass="13788">MVSNSPLLSPTTPSTLPFPKQTHQTQKIFHKVWTRGEKRRERGEGLLVKIHIPFEWQIGQCPVRLSSTVDPGIQRRFPKLPMQYSNSTNKSRTFKTMPTNSGKSKQARVLLPIDIGPLPKQ</sequence>
<feature type="compositionally biased region" description="Low complexity" evidence="1">
    <location>
        <begin position="1"/>
        <end position="17"/>
    </location>
</feature>
<feature type="region of interest" description="Disordered" evidence="1">
    <location>
        <begin position="82"/>
        <end position="107"/>
    </location>
</feature>
<accession>A0A8X6MT08</accession>
<evidence type="ECO:0000313" key="3">
    <source>
        <dbReference type="EMBL" id="GFT26992.1"/>
    </source>
</evidence>
<keyword evidence="4" id="KW-1185">Reference proteome</keyword>
<dbReference type="AlphaFoldDB" id="A0A8X6MT08"/>
<feature type="region of interest" description="Disordered" evidence="1">
    <location>
        <begin position="1"/>
        <end position="22"/>
    </location>
</feature>
<organism evidence="2 4">
    <name type="scientific">Nephila pilipes</name>
    <name type="common">Giant wood spider</name>
    <name type="synonym">Nephila maculata</name>
    <dbReference type="NCBI Taxonomy" id="299642"/>
    <lineage>
        <taxon>Eukaryota</taxon>
        <taxon>Metazoa</taxon>
        <taxon>Ecdysozoa</taxon>
        <taxon>Arthropoda</taxon>
        <taxon>Chelicerata</taxon>
        <taxon>Arachnida</taxon>
        <taxon>Araneae</taxon>
        <taxon>Araneomorphae</taxon>
        <taxon>Entelegynae</taxon>
        <taxon>Araneoidea</taxon>
        <taxon>Nephilidae</taxon>
        <taxon>Nephila</taxon>
    </lineage>
</organism>
<name>A0A8X6MT08_NEPPI</name>
<feature type="compositionally biased region" description="Polar residues" evidence="1">
    <location>
        <begin position="83"/>
        <end position="104"/>
    </location>
</feature>
<dbReference type="EMBL" id="BMAW01106980">
    <property type="protein sequence ID" value="GFT26992.1"/>
    <property type="molecule type" value="Genomic_DNA"/>
</dbReference>
<protein>
    <submittedName>
        <fullName evidence="2">Uncharacterized protein</fullName>
    </submittedName>
</protein>
<evidence type="ECO:0000313" key="4">
    <source>
        <dbReference type="Proteomes" id="UP000887013"/>
    </source>
</evidence>
<reference evidence="2" key="1">
    <citation type="submission" date="2020-08" db="EMBL/GenBank/DDBJ databases">
        <title>Multicomponent nature underlies the extraordinary mechanical properties of spider dragline silk.</title>
        <authorList>
            <person name="Kono N."/>
            <person name="Nakamura H."/>
            <person name="Mori M."/>
            <person name="Yoshida Y."/>
            <person name="Ohtoshi R."/>
            <person name="Malay A.D."/>
            <person name="Moran D.A.P."/>
            <person name="Tomita M."/>
            <person name="Numata K."/>
            <person name="Arakawa K."/>
        </authorList>
    </citation>
    <scope>NUCLEOTIDE SEQUENCE</scope>
</reference>
<dbReference type="EMBL" id="BMAW01002009">
    <property type="protein sequence ID" value="GFS76596.1"/>
    <property type="molecule type" value="Genomic_DNA"/>
</dbReference>
<gene>
    <name evidence="2" type="ORF">NPIL_384241</name>
    <name evidence="3" type="ORF">NPIL_525111</name>
</gene>
<comment type="caution">
    <text evidence="2">The sequence shown here is derived from an EMBL/GenBank/DDBJ whole genome shotgun (WGS) entry which is preliminary data.</text>
</comment>